<name>A0A2I0KNR5_PUNGR</name>
<organism evidence="2 3">
    <name type="scientific">Punica granatum</name>
    <name type="common">Pomegranate</name>
    <dbReference type="NCBI Taxonomy" id="22663"/>
    <lineage>
        <taxon>Eukaryota</taxon>
        <taxon>Viridiplantae</taxon>
        <taxon>Streptophyta</taxon>
        <taxon>Embryophyta</taxon>
        <taxon>Tracheophyta</taxon>
        <taxon>Spermatophyta</taxon>
        <taxon>Magnoliopsida</taxon>
        <taxon>eudicotyledons</taxon>
        <taxon>Gunneridae</taxon>
        <taxon>Pentapetalae</taxon>
        <taxon>rosids</taxon>
        <taxon>malvids</taxon>
        <taxon>Myrtales</taxon>
        <taxon>Lythraceae</taxon>
        <taxon>Punica</taxon>
    </lineage>
</organism>
<dbReference type="AlphaFoldDB" id="A0A2I0KNR5"/>
<feature type="region of interest" description="Disordered" evidence="1">
    <location>
        <begin position="1"/>
        <end position="91"/>
    </location>
</feature>
<gene>
    <name evidence="2" type="ORF">CRG98_009463</name>
</gene>
<evidence type="ECO:0000313" key="3">
    <source>
        <dbReference type="Proteomes" id="UP000233551"/>
    </source>
</evidence>
<reference evidence="2 3" key="1">
    <citation type="submission" date="2017-11" db="EMBL/GenBank/DDBJ databases">
        <title>De-novo sequencing of pomegranate (Punica granatum L.) genome.</title>
        <authorList>
            <person name="Akparov Z."/>
            <person name="Amiraslanov A."/>
            <person name="Hajiyeva S."/>
            <person name="Abbasov M."/>
            <person name="Kaur K."/>
            <person name="Hamwieh A."/>
            <person name="Solovyev V."/>
            <person name="Salamov A."/>
            <person name="Braich B."/>
            <person name="Kosarev P."/>
            <person name="Mahmoud A."/>
            <person name="Hajiyev E."/>
            <person name="Babayeva S."/>
            <person name="Izzatullayeva V."/>
            <person name="Mammadov A."/>
            <person name="Mammadov A."/>
            <person name="Sharifova S."/>
            <person name="Ojaghi J."/>
            <person name="Eynullazada K."/>
            <person name="Bayramov B."/>
            <person name="Abdulazimova A."/>
            <person name="Shahmuradov I."/>
        </authorList>
    </citation>
    <scope>NUCLEOTIDE SEQUENCE [LARGE SCALE GENOMIC DNA]</scope>
    <source>
        <strain evidence="3">cv. AG2017</strain>
        <tissue evidence="2">Leaf</tissue>
    </source>
</reference>
<accession>A0A2I0KNR5</accession>
<protein>
    <submittedName>
        <fullName evidence="2">Uncharacterized protein</fullName>
    </submittedName>
</protein>
<dbReference type="EMBL" id="PGOL01000470">
    <property type="protein sequence ID" value="PKI70131.1"/>
    <property type="molecule type" value="Genomic_DNA"/>
</dbReference>
<comment type="caution">
    <text evidence="2">The sequence shown here is derived from an EMBL/GenBank/DDBJ whole genome shotgun (WGS) entry which is preliminary data.</text>
</comment>
<evidence type="ECO:0000256" key="1">
    <source>
        <dbReference type="SAM" id="MobiDB-lite"/>
    </source>
</evidence>
<evidence type="ECO:0000313" key="2">
    <source>
        <dbReference type="EMBL" id="PKI70131.1"/>
    </source>
</evidence>
<proteinExistence type="predicted"/>
<sequence>MGGEERGFGVEKGPGPSVDDLDPDPTIEVAPTPPLRSHAPIEDAVDYGGREKGPGPSVDDLDPDPTIEVAPTPPLRSHAPIEDAVDYGGSN</sequence>
<keyword evidence="3" id="KW-1185">Reference proteome</keyword>
<dbReference type="Proteomes" id="UP000233551">
    <property type="component" value="Unassembled WGS sequence"/>
</dbReference>